<evidence type="ECO:0000259" key="13">
    <source>
        <dbReference type="PROSITE" id="PS51195"/>
    </source>
</evidence>
<dbReference type="GO" id="GO:0016787">
    <property type="term" value="F:hydrolase activity"/>
    <property type="evidence" value="ECO:0007669"/>
    <property type="project" value="UniProtKB-KW"/>
</dbReference>
<dbReference type="KEGG" id="ocy:OSSY52_04110"/>
<dbReference type="InterPro" id="IPR012677">
    <property type="entry name" value="Nucleotide-bd_a/b_plait_sf"/>
</dbReference>
<keyword evidence="15" id="KW-1185">Reference proteome</keyword>
<evidence type="ECO:0000313" key="14">
    <source>
        <dbReference type="EMBL" id="BBE30270.1"/>
    </source>
</evidence>
<dbReference type="FunCoup" id="A0A7G1G1W5">
    <property type="interactions" value="283"/>
</dbReference>
<feature type="short sequence motif" description="Q motif" evidence="9">
    <location>
        <begin position="2"/>
        <end position="30"/>
    </location>
</feature>
<dbReference type="Gene3D" id="3.30.70.330">
    <property type="match status" value="1"/>
</dbReference>
<dbReference type="InterPro" id="IPR001650">
    <property type="entry name" value="Helicase_C-like"/>
</dbReference>
<dbReference type="PANTHER" id="PTHR47963:SF8">
    <property type="entry name" value="ATP-DEPENDENT RNA HELICASE DEAD"/>
    <property type="match status" value="1"/>
</dbReference>
<dbReference type="PROSITE" id="PS00039">
    <property type="entry name" value="DEAD_ATP_HELICASE"/>
    <property type="match status" value="1"/>
</dbReference>
<evidence type="ECO:0000256" key="3">
    <source>
        <dbReference type="ARBA" id="ARBA00022741"/>
    </source>
</evidence>
<dbReference type="GO" id="GO:0003724">
    <property type="term" value="F:RNA helicase activity"/>
    <property type="evidence" value="ECO:0007669"/>
    <property type="project" value="UniProtKB-EC"/>
</dbReference>
<accession>A0A7G1G1W5</accession>
<dbReference type="InterPro" id="IPR044742">
    <property type="entry name" value="DEAD/DEAH_RhlB"/>
</dbReference>
<dbReference type="PROSITE" id="PS51194">
    <property type="entry name" value="HELICASE_CTER"/>
    <property type="match status" value="1"/>
</dbReference>
<dbReference type="SMART" id="SM00490">
    <property type="entry name" value="HELICc"/>
    <property type="match status" value="1"/>
</dbReference>
<evidence type="ECO:0000259" key="11">
    <source>
        <dbReference type="PROSITE" id="PS51192"/>
    </source>
</evidence>
<feature type="domain" description="DEAD-box RNA helicase Q" evidence="13">
    <location>
        <begin position="2"/>
        <end position="30"/>
    </location>
</feature>
<dbReference type="FunFam" id="3.40.50.300:FF:000108">
    <property type="entry name" value="ATP-dependent RNA helicase RhlE"/>
    <property type="match status" value="1"/>
</dbReference>
<dbReference type="PROSITE" id="PS51195">
    <property type="entry name" value="Q_MOTIF"/>
    <property type="match status" value="1"/>
</dbReference>
<keyword evidence="6 10" id="KW-0067">ATP-binding</keyword>
<evidence type="ECO:0000313" key="15">
    <source>
        <dbReference type="Proteomes" id="UP000516361"/>
    </source>
</evidence>
<name>A0A7G1G1W5_9BACT</name>
<evidence type="ECO:0000256" key="9">
    <source>
        <dbReference type="PROSITE-ProRule" id="PRU00552"/>
    </source>
</evidence>
<dbReference type="RefSeq" id="WP_198423066.1">
    <property type="nucleotide sequence ID" value="NZ_AP018712.1"/>
</dbReference>
<comment type="catalytic activity">
    <reaction evidence="8">
        <text>ATP + H2O = ADP + phosphate + H(+)</text>
        <dbReference type="Rhea" id="RHEA:13065"/>
        <dbReference type="ChEBI" id="CHEBI:15377"/>
        <dbReference type="ChEBI" id="CHEBI:15378"/>
        <dbReference type="ChEBI" id="CHEBI:30616"/>
        <dbReference type="ChEBI" id="CHEBI:43474"/>
        <dbReference type="ChEBI" id="CHEBI:456216"/>
        <dbReference type="EC" id="3.6.4.13"/>
    </reaction>
</comment>
<dbReference type="InterPro" id="IPR050547">
    <property type="entry name" value="DEAD_box_RNA_helicases"/>
</dbReference>
<dbReference type="SUPFAM" id="SSF52540">
    <property type="entry name" value="P-loop containing nucleoside triphosphate hydrolases"/>
    <property type="match status" value="1"/>
</dbReference>
<dbReference type="Gene3D" id="3.40.50.300">
    <property type="entry name" value="P-loop containing nucleotide triphosphate hydrolases"/>
    <property type="match status" value="2"/>
</dbReference>
<reference evidence="14 15" key="1">
    <citation type="submission" date="2018-06" db="EMBL/GenBank/DDBJ databases">
        <title>Genome sequencing of Oceanotoga sp. sy52.</title>
        <authorList>
            <person name="Mori K."/>
        </authorList>
    </citation>
    <scope>NUCLEOTIDE SEQUENCE [LARGE SCALE GENOMIC DNA]</scope>
    <source>
        <strain evidence="15">sy52</strain>
    </source>
</reference>
<evidence type="ECO:0000256" key="4">
    <source>
        <dbReference type="ARBA" id="ARBA00022801"/>
    </source>
</evidence>
<dbReference type="GO" id="GO:0003723">
    <property type="term" value="F:RNA binding"/>
    <property type="evidence" value="ECO:0007669"/>
    <property type="project" value="TreeGrafter"/>
</dbReference>
<keyword evidence="2" id="KW-0963">Cytoplasm</keyword>
<dbReference type="PANTHER" id="PTHR47963">
    <property type="entry name" value="DEAD-BOX ATP-DEPENDENT RNA HELICASE 47, MITOCHONDRIAL"/>
    <property type="match status" value="1"/>
</dbReference>
<dbReference type="CDD" id="cd18787">
    <property type="entry name" value="SF2_C_DEAD"/>
    <property type="match status" value="1"/>
</dbReference>
<dbReference type="Proteomes" id="UP000516361">
    <property type="component" value="Chromosome"/>
</dbReference>
<dbReference type="Pfam" id="PF00271">
    <property type="entry name" value="Helicase_C"/>
    <property type="match status" value="1"/>
</dbReference>
<evidence type="ECO:0000256" key="2">
    <source>
        <dbReference type="ARBA" id="ARBA00022490"/>
    </source>
</evidence>
<evidence type="ECO:0000256" key="8">
    <source>
        <dbReference type="ARBA" id="ARBA00047984"/>
    </source>
</evidence>
<dbReference type="InterPro" id="IPR014014">
    <property type="entry name" value="RNA_helicase_DEAD_Q_motif"/>
</dbReference>
<dbReference type="EC" id="3.6.4.13" evidence="1"/>
<dbReference type="InterPro" id="IPR011545">
    <property type="entry name" value="DEAD/DEAH_box_helicase_dom"/>
</dbReference>
<feature type="domain" description="Helicase C-terminal" evidence="12">
    <location>
        <begin position="215"/>
        <end position="376"/>
    </location>
</feature>
<comment type="similarity">
    <text evidence="7 10">Belongs to the DEAD box helicase family.</text>
</comment>
<keyword evidence="3 10" id="KW-0547">Nucleotide-binding</keyword>
<evidence type="ECO:0000256" key="10">
    <source>
        <dbReference type="RuleBase" id="RU000492"/>
    </source>
</evidence>
<dbReference type="SMART" id="SM00487">
    <property type="entry name" value="DEXDc"/>
    <property type="match status" value="1"/>
</dbReference>
<evidence type="ECO:0000256" key="5">
    <source>
        <dbReference type="ARBA" id="ARBA00022806"/>
    </source>
</evidence>
<dbReference type="InterPro" id="IPR000629">
    <property type="entry name" value="RNA-helicase_DEAD-box_CS"/>
</dbReference>
<keyword evidence="4 10" id="KW-0378">Hydrolase</keyword>
<protein>
    <recommendedName>
        <fullName evidence="1">RNA helicase</fullName>
        <ecNumber evidence="1">3.6.4.13</ecNumber>
    </recommendedName>
</protein>
<evidence type="ECO:0000259" key="12">
    <source>
        <dbReference type="PROSITE" id="PS51194"/>
    </source>
</evidence>
<dbReference type="InParanoid" id="A0A7G1G1W5"/>
<dbReference type="AlphaFoldDB" id="A0A7G1G1W5"/>
<dbReference type="InterPro" id="IPR005580">
    <property type="entry name" value="DbpA/CsdA_RNA-bd_dom"/>
</dbReference>
<organism evidence="14 15">
    <name type="scientific">Tepiditoga spiralis</name>
    <dbReference type="NCBI Taxonomy" id="2108365"/>
    <lineage>
        <taxon>Bacteria</taxon>
        <taxon>Thermotogati</taxon>
        <taxon>Thermotogota</taxon>
        <taxon>Thermotogae</taxon>
        <taxon>Petrotogales</taxon>
        <taxon>Petrotogaceae</taxon>
        <taxon>Tepiditoga</taxon>
    </lineage>
</organism>
<dbReference type="InterPro" id="IPR014001">
    <property type="entry name" value="Helicase_ATP-bd"/>
</dbReference>
<dbReference type="EMBL" id="AP018712">
    <property type="protein sequence ID" value="BBE30270.1"/>
    <property type="molecule type" value="Genomic_DNA"/>
</dbReference>
<dbReference type="CDD" id="cd12252">
    <property type="entry name" value="RRM_DbpA"/>
    <property type="match status" value="1"/>
</dbReference>
<dbReference type="Pfam" id="PF00270">
    <property type="entry name" value="DEAD"/>
    <property type="match status" value="1"/>
</dbReference>
<proteinExistence type="inferred from homology"/>
<dbReference type="GO" id="GO:0005524">
    <property type="term" value="F:ATP binding"/>
    <property type="evidence" value="ECO:0007669"/>
    <property type="project" value="UniProtKB-KW"/>
</dbReference>
<dbReference type="CDD" id="cd00268">
    <property type="entry name" value="DEADc"/>
    <property type="match status" value="1"/>
</dbReference>
<gene>
    <name evidence="14" type="ORF">OSSY52_04110</name>
</gene>
<evidence type="ECO:0000256" key="1">
    <source>
        <dbReference type="ARBA" id="ARBA00012552"/>
    </source>
</evidence>
<sequence length="525" mass="59671">MSKFEDLGLSETTLKALKKKGFEEPTPIQEKTIPVLLKGEVDLIGQAQTGTGKTAAFGLPLIEKLTPGAKHVQALILAPTRELAVQVAEEINSLKGRSKLSILPIYGGASIERQLNALRRGVDIVVGTPGRVIDHIKRKSLKLENISYFILDEADEMLNMGFIDDMEEIFKHTNPDKRVLLFSATMPKPILGLAKKYMKNFEIIKVKKEQLTTNLTDQIYFEVNESDKFEALCRIIDIEKDFYGLVFCRTKLDVDRVALKLTERGYNAEGIHGDISQYQRERILKKFKDKRAHILVATDVAARGLDINDLTHVINYSLPQDPESYVHRIGRTGRAGKEGTAITFVTPSEYRKLIFIKRVANTNIRKEKVPGIKEIIKTKKERIKNEILDIVKNSNASEYENLAKELLNISDPVQAISALLKHAYQSELDTANYNEISEVSINTKGKTRLFVALGKKDEMDIKKLLKFIKDKTDVDTKKIRDVRIFENFSFISVPFEEAEIIIDTFKRKKRGRRPLVEKAKERKSK</sequence>
<dbReference type="Pfam" id="PF03880">
    <property type="entry name" value="DbpA"/>
    <property type="match status" value="1"/>
</dbReference>
<dbReference type="PROSITE" id="PS51192">
    <property type="entry name" value="HELICASE_ATP_BIND_1"/>
    <property type="match status" value="1"/>
</dbReference>
<evidence type="ECO:0000256" key="6">
    <source>
        <dbReference type="ARBA" id="ARBA00022840"/>
    </source>
</evidence>
<dbReference type="InterPro" id="IPR027417">
    <property type="entry name" value="P-loop_NTPase"/>
</dbReference>
<evidence type="ECO:0000256" key="7">
    <source>
        <dbReference type="ARBA" id="ARBA00038437"/>
    </source>
</evidence>
<feature type="domain" description="Helicase ATP-binding" evidence="11">
    <location>
        <begin position="34"/>
        <end position="204"/>
    </location>
</feature>
<keyword evidence="5 10" id="KW-0347">Helicase</keyword>